<dbReference type="AlphaFoldDB" id="A0A179FA82"/>
<reference evidence="1 2" key="1">
    <citation type="journal article" date="2016" name="PLoS Pathog.">
        <title>Biosynthesis of antibiotic leucinostatins in bio-control fungus Purpureocillium lilacinum and their inhibition on phytophthora revealed by genome mining.</title>
        <authorList>
            <person name="Wang G."/>
            <person name="Liu Z."/>
            <person name="Lin R."/>
            <person name="Li E."/>
            <person name="Mao Z."/>
            <person name="Ling J."/>
            <person name="Yang Y."/>
            <person name="Yin W.B."/>
            <person name="Xie B."/>
        </authorList>
    </citation>
    <scope>NUCLEOTIDE SEQUENCE [LARGE SCALE GENOMIC DNA]</scope>
    <source>
        <strain evidence="1">170</strain>
    </source>
</reference>
<organism evidence="1 2">
    <name type="scientific">Pochonia chlamydosporia 170</name>
    <dbReference type="NCBI Taxonomy" id="1380566"/>
    <lineage>
        <taxon>Eukaryota</taxon>
        <taxon>Fungi</taxon>
        <taxon>Dikarya</taxon>
        <taxon>Ascomycota</taxon>
        <taxon>Pezizomycotina</taxon>
        <taxon>Sordariomycetes</taxon>
        <taxon>Hypocreomycetidae</taxon>
        <taxon>Hypocreales</taxon>
        <taxon>Clavicipitaceae</taxon>
        <taxon>Pochonia</taxon>
    </lineage>
</organism>
<name>A0A179FA82_METCM</name>
<dbReference type="Proteomes" id="UP000078397">
    <property type="component" value="Unassembled WGS sequence"/>
</dbReference>
<comment type="caution">
    <text evidence="1">The sequence shown here is derived from an EMBL/GenBank/DDBJ whole genome shotgun (WGS) entry which is preliminary data.</text>
</comment>
<dbReference type="GeneID" id="28858393"/>
<protein>
    <submittedName>
        <fullName evidence="1">Uncharacterized protein</fullName>
    </submittedName>
</protein>
<dbReference type="RefSeq" id="XP_018140060.1">
    <property type="nucleotide sequence ID" value="XM_018294399.1"/>
</dbReference>
<gene>
    <name evidence="1" type="ORF">VFPPC_16646</name>
</gene>
<dbReference type="EMBL" id="LSBJ02000007">
    <property type="protein sequence ID" value="OAQ62356.1"/>
    <property type="molecule type" value="Genomic_DNA"/>
</dbReference>
<evidence type="ECO:0000313" key="1">
    <source>
        <dbReference type="EMBL" id="OAQ62356.1"/>
    </source>
</evidence>
<dbReference type="KEGG" id="pchm:VFPPC_16646"/>
<accession>A0A179FA82</accession>
<sequence>MALPSNKVANDGLGIAHPPTSAFTLHLRFCVRNGLLPTGEALYGEALTSGVPTQPTPSERVGSEHQVLDRQIMSLGNIVLSEELAIASLTARSAIMAHVMIRACPVKRFSCPSRRTCSGYPFGIAGCIML</sequence>
<keyword evidence="2" id="KW-1185">Reference proteome</keyword>
<evidence type="ECO:0000313" key="2">
    <source>
        <dbReference type="Proteomes" id="UP000078397"/>
    </source>
</evidence>
<proteinExistence type="predicted"/>